<keyword evidence="3" id="KW-0804">Transcription</keyword>
<protein>
    <submittedName>
        <fullName evidence="5">Metalloregulator ArsR/SmtB family transcription factor</fullName>
    </submittedName>
</protein>
<keyword evidence="1" id="KW-0805">Transcription regulation</keyword>
<dbReference type="PANTHER" id="PTHR43132">
    <property type="entry name" value="ARSENICAL RESISTANCE OPERON REPRESSOR ARSR-RELATED"/>
    <property type="match status" value="1"/>
</dbReference>
<keyword evidence="2" id="KW-0238">DNA-binding</keyword>
<dbReference type="Gene3D" id="1.10.10.10">
    <property type="entry name" value="Winged helix-like DNA-binding domain superfamily/Winged helix DNA-binding domain"/>
    <property type="match status" value="1"/>
</dbReference>
<evidence type="ECO:0000256" key="2">
    <source>
        <dbReference type="ARBA" id="ARBA00023125"/>
    </source>
</evidence>
<gene>
    <name evidence="5" type="ORF">K8I29_14510</name>
</gene>
<evidence type="ECO:0000256" key="3">
    <source>
        <dbReference type="ARBA" id="ARBA00023163"/>
    </source>
</evidence>
<dbReference type="InterPro" id="IPR011991">
    <property type="entry name" value="ArsR-like_HTH"/>
</dbReference>
<dbReference type="PANTHER" id="PTHR43132:SF2">
    <property type="entry name" value="ARSENICAL RESISTANCE OPERON REPRESSOR ARSR-RELATED"/>
    <property type="match status" value="1"/>
</dbReference>
<dbReference type="Proteomes" id="UP000705867">
    <property type="component" value="Unassembled WGS sequence"/>
</dbReference>
<accession>A0A953JA77</accession>
<dbReference type="PRINTS" id="PR00778">
    <property type="entry name" value="HTHARSR"/>
</dbReference>
<reference evidence="5" key="2">
    <citation type="submission" date="2021-08" db="EMBL/GenBank/DDBJ databases">
        <authorList>
            <person name="Dalcin Martins P."/>
        </authorList>
    </citation>
    <scope>NUCLEOTIDE SEQUENCE</scope>
    <source>
        <strain evidence="5">MAG_39</strain>
    </source>
</reference>
<reference evidence="5" key="1">
    <citation type="journal article" date="2021" name="bioRxiv">
        <title>Unraveling nitrogen, sulfur and carbon metabolic pathways and microbial community transcriptional responses to substrate deprivation and toxicity stresses in a bioreactor mimicking anoxic brackish coastal sediment conditions.</title>
        <authorList>
            <person name="Martins P.D."/>
            <person name="Echeveste M.J."/>
            <person name="Arshad A."/>
            <person name="Kurth J."/>
            <person name="Ouboter H."/>
            <person name="Jetten M.S.M."/>
            <person name="Welte C.U."/>
        </authorList>
    </citation>
    <scope>NUCLEOTIDE SEQUENCE</scope>
    <source>
        <strain evidence="5">MAG_39</strain>
    </source>
</reference>
<comment type="caution">
    <text evidence="5">The sequence shown here is derived from an EMBL/GenBank/DDBJ whole genome shotgun (WGS) entry which is preliminary data.</text>
</comment>
<evidence type="ECO:0000259" key="4">
    <source>
        <dbReference type="PROSITE" id="PS50987"/>
    </source>
</evidence>
<dbReference type="AlphaFoldDB" id="A0A953JA77"/>
<dbReference type="InterPro" id="IPR036390">
    <property type="entry name" value="WH_DNA-bd_sf"/>
</dbReference>
<evidence type="ECO:0000256" key="1">
    <source>
        <dbReference type="ARBA" id="ARBA00023015"/>
    </source>
</evidence>
<dbReference type="SMART" id="SM00418">
    <property type="entry name" value="HTH_ARSR"/>
    <property type="match status" value="1"/>
</dbReference>
<dbReference type="NCBIfam" id="NF033788">
    <property type="entry name" value="HTH_metalloreg"/>
    <property type="match status" value="1"/>
</dbReference>
<dbReference type="InterPro" id="IPR051011">
    <property type="entry name" value="Metal_resp_trans_reg"/>
</dbReference>
<dbReference type="CDD" id="cd00090">
    <property type="entry name" value="HTH_ARSR"/>
    <property type="match status" value="1"/>
</dbReference>
<dbReference type="PROSITE" id="PS50987">
    <property type="entry name" value="HTH_ARSR_2"/>
    <property type="match status" value="1"/>
</dbReference>
<dbReference type="SUPFAM" id="SSF46785">
    <property type="entry name" value="Winged helix' DNA-binding domain"/>
    <property type="match status" value="1"/>
</dbReference>
<sequence length="113" mass="12600">MIIMKKEKSIYELQAELCKILSSPKRIEIISALKGGEKTVTELVEILETPKANVSQHLAVMRLKGILKSRRDGVNIYYSISNPKVIQACSLMKEVLGELLTERSKIAAMVNKG</sequence>
<dbReference type="InterPro" id="IPR036388">
    <property type="entry name" value="WH-like_DNA-bd_sf"/>
</dbReference>
<dbReference type="EMBL" id="JAIOIV010000114">
    <property type="protein sequence ID" value="MBZ0157407.1"/>
    <property type="molecule type" value="Genomic_DNA"/>
</dbReference>
<dbReference type="Pfam" id="PF01022">
    <property type="entry name" value="HTH_5"/>
    <property type="match status" value="1"/>
</dbReference>
<name>A0A953JA77_9BACT</name>
<evidence type="ECO:0000313" key="5">
    <source>
        <dbReference type="EMBL" id="MBZ0157407.1"/>
    </source>
</evidence>
<organism evidence="5 6">
    <name type="scientific">Candidatus Nitrobium versatile</name>
    <dbReference type="NCBI Taxonomy" id="2884831"/>
    <lineage>
        <taxon>Bacteria</taxon>
        <taxon>Pseudomonadati</taxon>
        <taxon>Nitrospirota</taxon>
        <taxon>Nitrospiria</taxon>
        <taxon>Nitrospirales</taxon>
        <taxon>Nitrospiraceae</taxon>
        <taxon>Candidatus Nitrobium</taxon>
    </lineage>
</organism>
<dbReference type="GO" id="GO:0003677">
    <property type="term" value="F:DNA binding"/>
    <property type="evidence" value="ECO:0007669"/>
    <property type="project" value="UniProtKB-KW"/>
</dbReference>
<feature type="domain" description="HTH arsR-type" evidence="4">
    <location>
        <begin position="6"/>
        <end position="103"/>
    </location>
</feature>
<dbReference type="GO" id="GO:0003700">
    <property type="term" value="F:DNA-binding transcription factor activity"/>
    <property type="evidence" value="ECO:0007669"/>
    <property type="project" value="InterPro"/>
</dbReference>
<dbReference type="InterPro" id="IPR001845">
    <property type="entry name" value="HTH_ArsR_DNA-bd_dom"/>
</dbReference>
<proteinExistence type="predicted"/>
<evidence type="ECO:0000313" key="6">
    <source>
        <dbReference type="Proteomes" id="UP000705867"/>
    </source>
</evidence>